<proteinExistence type="predicted"/>
<dbReference type="PANTHER" id="PTHR38037">
    <property type="entry name" value="ZN_PROTEASE DOMAIN-CONTAINING PROTEIN"/>
    <property type="match status" value="1"/>
</dbReference>
<dbReference type="EMBL" id="JBDPZN010000002">
    <property type="protein sequence ID" value="MEO3682415.1"/>
    <property type="molecule type" value="Genomic_DNA"/>
</dbReference>
<dbReference type="RefSeq" id="WP_347690056.1">
    <property type="nucleotide sequence ID" value="NZ_JBDPZN010000002.1"/>
</dbReference>
<dbReference type="InterPro" id="IPR008503">
    <property type="entry name" value="Asp_endopeptidase"/>
</dbReference>
<reference evidence="3 4" key="1">
    <citation type="submission" date="2024-05" db="EMBL/GenBank/DDBJ databases">
        <title>Genome sequencing of Marine Estuary Bacteria, Shewanella vesiculosa and S. baltica, and Pseudomonas syringae.</title>
        <authorList>
            <person name="Gurung A."/>
            <person name="Maclea K.S."/>
        </authorList>
    </citation>
    <scope>NUCLEOTIDE SEQUENCE [LARGE SCALE GENOMIC DNA]</scope>
    <source>
        <strain evidence="3 4">1A</strain>
    </source>
</reference>
<dbReference type="Gene3D" id="2.40.70.10">
    <property type="entry name" value="Acid Proteases"/>
    <property type="match status" value="2"/>
</dbReference>
<dbReference type="InterPro" id="IPR021109">
    <property type="entry name" value="Peptidase_aspartic_dom_sf"/>
</dbReference>
<evidence type="ECO:0000313" key="4">
    <source>
        <dbReference type="Proteomes" id="UP001477278"/>
    </source>
</evidence>
<dbReference type="SUPFAM" id="SSF50630">
    <property type="entry name" value="Acid proteases"/>
    <property type="match status" value="2"/>
</dbReference>
<dbReference type="PANTHER" id="PTHR38037:SF2">
    <property type="entry name" value="ATP-DEPENDENT ZINC PROTEASE DOMAIN-CONTAINING PROTEIN-RELATED"/>
    <property type="match status" value="1"/>
</dbReference>
<dbReference type="Pfam" id="PF05618">
    <property type="entry name" value="Zn_protease"/>
    <property type="match status" value="2"/>
</dbReference>
<accession>A0ABV0FNJ9</accession>
<feature type="domain" description="Retropepsin-like aspartic endopeptidase" evidence="2">
    <location>
        <begin position="165"/>
        <end position="293"/>
    </location>
</feature>
<name>A0ABV0FNJ9_9GAMM</name>
<evidence type="ECO:0000256" key="1">
    <source>
        <dbReference type="SAM" id="SignalP"/>
    </source>
</evidence>
<sequence length="294" mass="33305">MFKRIVIAAVLCFLSISVFASDKTVLRQVETMTVAKSGLHYRARIDTGAANTSLHAVDIDIIGGASKKMKNDVGKVVEFTTQNERGEKKRIQAEIVSTSRVKNSQGIETRYMVKLDVGFANEFHNIHVNLRDRSHMNHKLLIGRNFLKHDYIVDVSDKKMIGPLAELSIKQTGLLYNTRIDTGAVENSLHAVNIRVDKEDTVNIENNIGKMITFTTANEKGQQAEVRTKIRGTSLIRNAQGTERRYMVRLNVGEPRHEYVVDVNLKDRSKMGYKLLIGRNWLQGHYMVDVSKKH</sequence>
<comment type="caution">
    <text evidence="3">The sequence shown here is derived from an EMBL/GenBank/DDBJ whole genome shotgun (WGS) entry which is preliminary data.</text>
</comment>
<feature type="domain" description="Retropepsin-like aspartic endopeptidase" evidence="2">
    <location>
        <begin position="28"/>
        <end position="160"/>
    </location>
</feature>
<keyword evidence="4" id="KW-1185">Reference proteome</keyword>
<gene>
    <name evidence="3" type="ORF">ABHN84_08940</name>
</gene>
<feature type="chain" id="PRO_5046003004" evidence="1">
    <location>
        <begin position="21"/>
        <end position="294"/>
    </location>
</feature>
<protein>
    <submittedName>
        <fullName evidence="3">RimK/LysX family protein</fullName>
    </submittedName>
</protein>
<evidence type="ECO:0000313" key="3">
    <source>
        <dbReference type="EMBL" id="MEO3682415.1"/>
    </source>
</evidence>
<keyword evidence="1" id="KW-0732">Signal</keyword>
<organism evidence="3 4">
    <name type="scientific">Shewanella vesiculosa</name>
    <dbReference type="NCBI Taxonomy" id="518738"/>
    <lineage>
        <taxon>Bacteria</taxon>
        <taxon>Pseudomonadati</taxon>
        <taxon>Pseudomonadota</taxon>
        <taxon>Gammaproteobacteria</taxon>
        <taxon>Alteromonadales</taxon>
        <taxon>Shewanellaceae</taxon>
        <taxon>Shewanella</taxon>
    </lineage>
</organism>
<evidence type="ECO:0000259" key="2">
    <source>
        <dbReference type="Pfam" id="PF05618"/>
    </source>
</evidence>
<dbReference type="Proteomes" id="UP001477278">
    <property type="component" value="Unassembled WGS sequence"/>
</dbReference>
<feature type="signal peptide" evidence="1">
    <location>
        <begin position="1"/>
        <end position="20"/>
    </location>
</feature>